<keyword evidence="3" id="KW-1185">Reference proteome</keyword>
<organism evidence="2 3">
    <name type="scientific">Lophiotrema nucula</name>
    <dbReference type="NCBI Taxonomy" id="690887"/>
    <lineage>
        <taxon>Eukaryota</taxon>
        <taxon>Fungi</taxon>
        <taxon>Dikarya</taxon>
        <taxon>Ascomycota</taxon>
        <taxon>Pezizomycotina</taxon>
        <taxon>Dothideomycetes</taxon>
        <taxon>Pleosporomycetidae</taxon>
        <taxon>Pleosporales</taxon>
        <taxon>Lophiotremataceae</taxon>
        <taxon>Lophiotrema</taxon>
    </lineage>
</organism>
<dbReference type="Proteomes" id="UP000799770">
    <property type="component" value="Unassembled WGS sequence"/>
</dbReference>
<name>A0A6A5ZR94_9PLEO</name>
<evidence type="ECO:0000313" key="3">
    <source>
        <dbReference type="Proteomes" id="UP000799770"/>
    </source>
</evidence>
<proteinExistence type="predicted"/>
<reference evidence="2" key="1">
    <citation type="journal article" date="2020" name="Stud. Mycol.">
        <title>101 Dothideomycetes genomes: a test case for predicting lifestyles and emergence of pathogens.</title>
        <authorList>
            <person name="Haridas S."/>
            <person name="Albert R."/>
            <person name="Binder M."/>
            <person name="Bloem J."/>
            <person name="Labutti K."/>
            <person name="Salamov A."/>
            <person name="Andreopoulos B."/>
            <person name="Baker S."/>
            <person name="Barry K."/>
            <person name="Bills G."/>
            <person name="Bluhm B."/>
            <person name="Cannon C."/>
            <person name="Castanera R."/>
            <person name="Culley D."/>
            <person name="Daum C."/>
            <person name="Ezra D."/>
            <person name="Gonzalez J."/>
            <person name="Henrissat B."/>
            <person name="Kuo A."/>
            <person name="Liang C."/>
            <person name="Lipzen A."/>
            <person name="Lutzoni F."/>
            <person name="Magnuson J."/>
            <person name="Mondo S."/>
            <person name="Nolan M."/>
            <person name="Ohm R."/>
            <person name="Pangilinan J."/>
            <person name="Park H.-J."/>
            <person name="Ramirez L."/>
            <person name="Alfaro M."/>
            <person name="Sun H."/>
            <person name="Tritt A."/>
            <person name="Yoshinaga Y."/>
            <person name="Zwiers L.-H."/>
            <person name="Turgeon B."/>
            <person name="Goodwin S."/>
            <person name="Spatafora J."/>
            <person name="Crous P."/>
            <person name="Grigoriev I."/>
        </authorList>
    </citation>
    <scope>NUCLEOTIDE SEQUENCE</scope>
    <source>
        <strain evidence="2">CBS 627.86</strain>
    </source>
</reference>
<feature type="compositionally biased region" description="Polar residues" evidence="1">
    <location>
        <begin position="40"/>
        <end position="50"/>
    </location>
</feature>
<protein>
    <submittedName>
        <fullName evidence="2">Uncharacterized protein</fullName>
    </submittedName>
</protein>
<accession>A0A6A5ZR94</accession>
<sequence length="72" mass="7897">MRLVVLKKERPSFNQGGASYIKEQSSVSLPRIAPHDVNQRRASATRSSCHTYPRPRSTIPPVARAGITAQAP</sequence>
<evidence type="ECO:0000313" key="2">
    <source>
        <dbReference type="EMBL" id="KAF2121494.1"/>
    </source>
</evidence>
<gene>
    <name evidence="2" type="ORF">BDV96DRAFT_214601</name>
</gene>
<feature type="region of interest" description="Disordered" evidence="1">
    <location>
        <begin position="36"/>
        <end position="72"/>
    </location>
</feature>
<evidence type="ECO:0000256" key="1">
    <source>
        <dbReference type="SAM" id="MobiDB-lite"/>
    </source>
</evidence>
<dbReference type="EMBL" id="ML977312">
    <property type="protein sequence ID" value="KAF2121494.1"/>
    <property type="molecule type" value="Genomic_DNA"/>
</dbReference>
<dbReference type="AlphaFoldDB" id="A0A6A5ZR94"/>